<evidence type="ECO:0000259" key="2">
    <source>
        <dbReference type="Pfam" id="PF13870"/>
    </source>
</evidence>
<dbReference type="Proteomes" id="UP000504634">
    <property type="component" value="Unplaced"/>
</dbReference>
<dbReference type="InterPro" id="IPR025254">
    <property type="entry name" value="CCDC113/CCDC96_CC"/>
</dbReference>
<protein>
    <submittedName>
        <fullName evidence="4">Uncharacterized protein LOC115633700</fullName>
    </submittedName>
</protein>
<feature type="compositionally biased region" description="Polar residues" evidence="1">
    <location>
        <begin position="204"/>
        <end position="214"/>
    </location>
</feature>
<dbReference type="GeneID" id="115633700"/>
<dbReference type="AlphaFoldDB" id="A0A6J2UF41"/>
<dbReference type="Pfam" id="PF13870">
    <property type="entry name" value="CCDC113_CCDC96_CC"/>
    <property type="match status" value="1"/>
</dbReference>
<feature type="compositionally biased region" description="Basic residues" evidence="1">
    <location>
        <begin position="125"/>
        <end position="135"/>
    </location>
</feature>
<sequence>MSENAEPIVESEDVDLEPSYSVIIVDAQLLKSVSLDVEDGPKPAIPAKQSSERKNKNASTISFGLMENTSKASGLLSINATDSLKPLSASAYSLQRKTRRTAINAISSTHLATIQNSLDKARQKAKDRKKHKGRSHTNLAKPMKSTEGLQPVSPSVISMHRTKRRTAIAKVGHSARMTWRATMAPGLSHRRVGTFSTSAINLAASKSASEQPSPLTLRKAKRRTADNAQERYSADESNESTSSKTPSSDSSELDDENELTERYIFLKTFKDLPRLSEMSDTLSADIRRLEAKRVELRKPDDMMGQFVDKLESTEAIQTPTIESVYEEGEAESEESVQLIESRSSEDTVVSMASFILEPQENEELFKPHVHVVEVNEEADVVERMTQLKVRTEVDFDDPIEVNKMRQHQQSIEACHQFLQGIINQVVQDCESYKKRLIRVLDKFKMQKRLRALVDQYIQQRQRHEQLTKLVTEYFLRKKRFACITEPKNQDKISESRYILALTELDRFLKHKKEMTLKHNELTQKLKEEVTAMHILVEHTVHNFESCVKSTLFEKRGDEFTLLKRVVDELLRRISHFGNEVANIRYCLLMKQHQFAAILNKLEKMEDIGNGLEMREYLTKLNEVQVLYKKIEERDAELKRYNSRINYDIHSMAHLRCKEQMVIKTTSRLKSRLESRMNLKTSLRRRIYEGKIQHNKILKETKKIKNEGCLMHYPALMRDYDENMAILIQKRSSVERLRNDHDRLTARIKQLEVQQISSIKIDKEKSADANLNLNEDNN</sequence>
<proteinExistence type="predicted"/>
<reference evidence="4" key="1">
    <citation type="submission" date="2025-08" db="UniProtKB">
        <authorList>
            <consortium name="RefSeq"/>
        </authorList>
    </citation>
    <scope>IDENTIFICATION</scope>
    <source>
        <strain evidence="4">11010-0011.00</strain>
        <tissue evidence="4">Whole body</tissue>
    </source>
</reference>
<gene>
    <name evidence="4" type="primary">LOC115633700</name>
</gene>
<feature type="region of interest" description="Disordered" evidence="1">
    <location>
        <begin position="204"/>
        <end position="256"/>
    </location>
</feature>
<feature type="region of interest" description="Disordered" evidence="1">
    <location>
        <begin position="123"/>
        <end position="151"/>
    </location>
</feature>
<accession>A0A6J2UF41</accession>
<dbReference type="RefSeq" id="XP_030387019.1">
    <property type="nucleotide sequence ID" value="XM_030531159.1"/>
</dbReference>
<keyword evidence="3" id="KW-1185">Reference proteome</keyword>
<evidence type="ECO:0000313" key="3">
    <source>
        <dbReference type="Proteomes" id="UP000504634"/>
    </source>
</evidence>
<dbReference type="OrthoDB" id="10254794at2759"/>
<feature type="domain" description="CCDC113/CCDC96 coiled-coil" evidence="2">
    <location>
        <begin position="575"/>
        <end position="749"/>
    </location>
</feature>
<evidence type="ECO:0000313" key="4">
    <source>
        <dbReference type="RefSeq" id="XP_030387019.1"/>
    </source>
</evidence>
<organism evidence="3 4">
    <name type="scientific">Drosophila lebanonensis</name>
    <name type="common">Fruit fly</name>
    <name type="synonym">Scaptodrosophila lebanonensis</name>
    <dbReference type="NCBI Taxonomy" id="7225"/>
    <lineage>
        <taxon>Eukaryota</taxon>
        <taxon>Metazoa</taxon>
        <taxon>Ecdysozoa</taxon>
        <taxon>Arthropoda</taxon>
        <taxon>Hexapoda</taxon>
        <taxon>Insecta</taxon>
        <taxon>Pterygota</taxon>
        <taxon>Neoptera</taxon>
        <taxon>Endopterygota</taxon>
        <taxon>Diptera</taxon>
        <taxon>Brachycera</taxon>
        <taxon>Muscomorpha</taxon>
        <taxon>Ephydroidea</taxon>
        <taxon>Drosophilidae</taxon>
        <taxon>Scaptodrosophila</taxon>
    </lineage>
</organism>
<evidence type="ECO:0000256" key="1">
    <source>
        <dbReference type="SAM" id="MobiDB-lite"/>
    </source>
</evidence>
<feature type="compositionally biased region" description="Low complexity" evidence="1">
    <location>
        <begin position="239"/>
        <end position="250"/>
    </location>
</feature>
<feature type="compositionally biased region" description="Basic and acidic residues" evidence="1">
    <location>
        <begin position="223"/>
        <end position="234"/>
    </location>
</feature>
<name>A0A6J2UF41_DROLE</name>